<name>A0A9P7KKC4_9AGAR</name>
<reference evidence="1" key="2">
    <citation type="submission" date="2021-10" db="EMBL/GenBank/DDBJ databases">
        <title>Phylogenomics reveals ancestral predisposition of the termite-cultivated fungus Termitomyces towards a domesticated lifestyle.</title>
        <authorList>
            <person name="Auxier B."/>
            <person name="Grum-Grzhimaylo A."/>
            <person name="Cardenas M.E."/>
            <person name="Lodge J.D."/>
            <person name="Laessoe T."/>
            <person name="Pedersen O."/>
            <person name="Smith M.E."/>
            <person name="Kuyper T.W."/>
            <person name="Franco-Molano E.A."/>
            <person name="Baroni T.J."/>
            <person name="Aanen D.K."/>
        </authorList>
    </citation>
    <scope>NUCLEOTIDE SEQUENCE</scope>
    <source>
        <strain evidence="1">D49</strain>
    </source>
</reference>
<evidence type="ECO:0000313" key="2">
    <source>
        <dbReference type="Proteomes" id="UP000717328"/>
    </source>
</evidence>
<proteinExistence type="predicted"/>
<dbReference type="OrthoDB" id="3071584at2759"/>
<keyword evidence="2" id="KW-1185">Reference proteome</keyword>
<comment type="caution">
    <text evidence="1">The sequence shown here is derived from an EMBL/GenBank/DDBJ whole genome shotgun (WGS) entry which is preliminary data.</text>
</comment>
<dbReference type="EMBL" id="JABCKI010000442">
    <property type="protein sequence ID" value="KAG5650476.1"/>
    <property type="molecule type" value="Genomic_DNA"/>
</dbReference>
<evidence type="ECO:0000313" key="1">
    <source>
        <dbReference type="EMBL" id="KAG5650476.1"/>
    </source>
</evidence>
<dbReference type="InterPro" id="IPR036047">
    <property type="entry name" value="F-box-like_dom_sf"/>
</dbReference>
<dbReference type="SUPFAM" id="SSF81383">
    <property type="entry name" value="F-box domain"/>
    <property type="match status" value="1"/>
</dbReference>
<protein>
    <recommendedName>
        <fullName evidence="3">F-box domain-containing protein</fullName>
    </recommendedName>
</protein>
<gene>
    <name evidence="1" type="ORF">H0H81_012128</name>
</gene>
<accession>A0A9P7KKC4</accession>
<reference evidence="1" key="1">
    <citation type="submission" date="2021-02" db="EMBL/GenBank/DDBJ databases">
        <authorList>
            <person name="Nieuwenhuis M."/>
            <person name="Van De Peppel L.J.J."/>
        </authorList>
    </citation>
    <scope>NUCLEOTIDE SEQUENCE</scope>
    <source>
        <strain evidence="1">D49</strain>
    </source>
</reference>
<evidence type="ECO:0008006" key="3">
    <source>
        <dbReference type="Google" id="ProtNLM"/>
    </source>
</evidence>
<organism evidence="1 2">
    <name type="scientific">Sphagnurus paluster</name>
    <dbReference type="NCBI Taxonomy" id="117069"/>
    <lineage>
        <taxon>Eukaryota</taxon>
        <taxon>Fungi</taxon>
        <taxon>Dikarya</taxon>
        <taxon>Basidiomycota</taxon>
        <taxon>Agaricomycotina</taxon>
        <taxon>Agaricomycetes</taxon>
        <taxon>Agaricomycetidae</taxon>
        <taxon>Agaricales</taxon>
        <taxon>Tricholomatineae</taxon>
        <taxon>Lyophyllaceae</taxon>
        <taxon>Sphagnurus</taxon>
    </lineage>
</organism>
<dbReference type="Proteomes" id="UP000717328">
    <property type="component" value="Unassembled WGS sequence"/>
</dbReference>
<dbReference type="AlphaFoldDB" id="A0A9P7KKC4"/>
<sequence length="123" mass="14189">MHFIKTRSPTPTRQTPVLPPELWLLIAHHLPYEELESLFTLNRVFYAAVMDIRYHDINLLEADACRFLRKIDALRWVHFVAWVNSIGGPSQSLEALAILLVECHTRKVGRTETSSRPNKALDI</sequence>